<evidence type="ECO:0000313" key="13">
    <source>
        <dbReference type="EMBL" id="CAB4179105.1"/>
    </source>
</evidence>
<dbReference type="InterPro" id="IPR023346">
    <property type="entry name" value="Lysozyme-like_dom_sf"/>
</dbReference>
<evidence type="ECO:0000256" key="2">
    <source>
        <dbReference type="ARBA" id="ARBA00022529"/>
    </source>
</evidence>
<dbReference type="InterPro" id="IPR002196">
    <property type="entry name" value="Glyco_hydro_24"/>
</dbReference>
<dbReference type="GO" id="GO:0016998">
    <property type="term" value="P:cell wall macromolecule catabolic process"/>
    <property type="evidence" value="ECO:0007669"/>
    <property type="project" value="InterPro"/>
</dbReference>
<dbReference type="GO" id="GO:0003796">
    <property type="term" value="F:lysozyme activity"/>
    <property type="evidence" value="ECO:0007669"/>
    <property type="project" value="UniProtKB-UniRule"/>
</dbReference>
<comment type="function">
    <text evidence="10">Endolysin with lysozyme activity that degrades host peptidoglycans and participates with the holin and spanin proteins in the sequential events which lead to the programmed host cell lysis releasing the mature viral particles. Once the holin has permeabilized the host cell membrane, the endolysin can reach the periplasm and break down the peptidoglycan layer.</text>
</comment>
<dbReference type="GO" id="GO:0042742">
    <property type="term" value="P:defense response to bacterium"/>
    <property type="evidence" value="ECO:0007669"/>
    <property type="project" value="UniProtKB-KW"/>
</dbReference>
<dbReference type="EC" id="3.2.1.17" evidence="10"/>
<dbReference type="GO" id="GO:0030430">
    <property type="term" value="C:host cell cytoplasm"/>
    <property type="evidence" value="ECO:0007669"/>
    <property type="project" value="UniProtKB-SubCell"/>
</dbReference>
<evidence type="ECO:0000256" key="3">
    <source>
        <dbReference type="ARBA" id="ARBA00022612"/>
    </source>
</evidence>
<keyword evidence="6 10" id="KW-0204">Cytolysis</keyword>
<feature type="active site" description="Proton donor/acceptor" evidence="10">
    <location>
        <position position="23"/>
    </location>
</feature>
<comment type="catalytic activity">
    <reaction evidence="1 10 11">
        <text>Hydrolysis of (1-&gt;4)-beta-linkages between N-acetylmuramic acid and N-acetyl-D-glucosamine residues in a peptidoglycan and between N-acetyl-D-glucosamine residues in chitodextrins.</text>
        <dbReference type="EC" id="3.2.1.17"/>
    </reaction>
</comment>
<keyword evidence="8 10" id="KW-1035">Host cytoplasm</keyword>
<dbReference type="SUPFAM" id="SSF53955">
    <property type="entry name" value="Lysozyme-like"/>
    <property type="match status" value="1"/>
</dbReference>
<gene>
    <name evidence="13" type="ORF">UFOVP1024_37</name>
    <name evidence="12" type="ORF">UFOVP949_16</name>
</gene>
<proteinExistence type="inferred from homology"/>
<dbReference type="EMBL" id="LR796893">
    <property type="protein sequence ID" value="CAB4172981.1"/>
    <property type="molecule type" value="Genomic_DNA"/>
</dbReference>
<protein>
    <recommendedName>
        <fullName evidence="10">Endolysin</fullName>
        <ecNumber evidence="10">3.2.1.17</ecNumber>
    </recommendedName>
    <alternativeName>
        <fullName evidence="10">Lysis protein</fullName>
    </alternativeName>
    <alternativeName>
        <fullName evidence="10">Lysozyme</fullName>
    </alternativeName>
    <alternativeName>
        <fullName evidence="10">Muramidase</fullName>
    </alternativeName>
</protein>
<evidence type="ECO:0000256" key="1">
    <source>
        <dbReference type="ARBA" id="ARBA00000632"/>
    </source>
</evidence>
<evidence type="ECO:0000256" key="11">
    <source>
        <dbReference type="RuleBase" id="RU003788"/>
    </source>
</evidence>
<keyword evidence="5 10" id="KW-0378">Hydrolase</keyword>
<keyword evidence="7 10" id="KW-0578">Host cell lysis by virus</keyword>
<keyword evidence="2 10" id="KW-0929">Antimicrobial</keyword>
<dbReference type="HAMAP" id="MF_04110">
    <property type="entry name" value="ENDOLYSIN_T4"/>
    <property type="match status" value="1"/>
</dbReference>
<dbReference type="Gene3D" id="1.10.530.40">
    <property type="match status" value="1"/>
</dbReference>
<keyword evidence="3 10" id="KW-1188">Viral release from host cell</keyword>
<feature type="active site" description="Proton donor/acceptor" evidence="10">
    <location>
        <position position="14"/>
    </location>
</feature>
<dbReference type="InterPro" id="IPR051018">
    <property type="entry name" value="Bacteriophage_GH24"/>
</dbReference>
<sequence>MNLDIAAALCKRFEGFKAKPYLCPAGVPTIGYGSTYYANGRKVTLTDETISETIAETLLLHELHHTYLPGVLRHCPILLTYERKCNAIVDFAYNLGIGRLQTSTLKRKINDQDWDAAQEQLMLWTKGGGKVLPGLVKRRSAEVSLLAA</sequence>
<keyword evidence="9 10" id="KW-0326">Glycosidase</keyword>
<evidence type="ECO:0000256" key="8">
    <source>
        <dbReference type="ARBA" id="ARBA00023200"/>
    </source>
</evidence>
<dbReference type="PANTHER" id="PTHR38107">
    <property type="match status" value="1"/>
</dbReference>
<dbReference type="GO" id="GO:0009253">
    <property type="term" value="P:peptidoglycan catabolic process"/>
    <property type="evidence" value="ECO:0007669"/>
    <property type="project" value="UniProtKB-UniRule"/>
</dbReference>
<dbReference type="EMBL" id="LR796976">
    <property type="protein sequence ID" value="CAB4179105.1"/>
    <property type="molecule type" value="Genomic_DNA"/>
</dbReference>
<dbReference type="PANTHER" id="PTHR38107:SF3">
    <property type="entry name" value="LYSOZYME RRRD-RELATED"/>
    <property type="match status" value="1"/>
</dbReference>
<dbReference type="CDD" id="cd00737">
    <property type="entry name" value="lyz_endolysin_autolysin"/>
    <property type="match status" value="1"/>
</dbReference>
<comment type="subcellular location">
    <subcellularLocation>
        <location evidence="10">Host cytoplasm</location>
    </subcellularLocation>
    <text evidence="10">The endolysin is cytoplasmic, but can reach the periplasmic space with the help of the holins which disrupt the host cell membrane.</text>
</comment>
<evidence type="ECO:0000313" key="12">
    <source>
        <dbReference type="EMBL" id="CAB4172981.1"/>
    </source>
</evidence>
<keyword evidence="4 10" id="KW-0081">Bacteriolytic enzyme</keyword>
<dbReference type="InterPro" id="IPR034690">
    <property type="entry name" value="Endolysin_T4_type"/>
</dbReference>
<comment type="similarity">
    <text evidence="10 11">Belongs to the glycosyl hydrolase 24 family.</text>
</comment>
<dbReference type="GO" id="GO:0044659">
    <property type="term" value="P:viral release from host cell by cytolysis"/>
    <property type="evidence" value="ECO:0007669"/>
    <property type="project" value="UniProtKB-UniRule"/>
</dbReference>
<evidence type="ECO:0000256" key="10">
    <source>
        <dbReference type="HAMAP-Rule" id="MF_04110"/>
    </source>
</evidence>
<dbReference type="Pfam" id="PF00959">
    <property type="entry name" value="Phage_lysozyme"/>
    <property type="match status" value="1"/>
</dbReference>
<dbReference type="InterPro" id="IPR033907">
    <property type="entry name" value="Endolysin_autolysin"/>
</dbReference>
<evidence type="ECO:0000256" key="7">
    <source>
        <dbReference type="ARBA" id="ARBA00023142"/>
    </source>
</evidence>
<reference evidence="13" key="1">
    <citation type="submission" date="2020-05" db="EMBL/GenBank/DDBJ databases">
        <authorList>
            <person name="Chiriac C."/>
            <person name="Salcher M."/>
            <person name="Ghai R."/>
            <person name="Kavagutti S V."/>
        </authorList>
    </citation>
    <scope>NUCLEOTIDE SEQUENCE</scope>
</reference>
<organism evidence="13">
    <name type="scientific">uncultured Caudovirales phage</name>
    <dbReference type="NCBI Taxonomy" id="2100421"/>
    <lineage>
        <taxon>Viruses</taxon>
        <taxon>Duplodnaviria</taxon>
        <taxon>Heunggongvirae</taxon>
        <taxon>Uroviricota</taxon>
        <taxon>Caudoviricetes</taxon>
        <taxon>Peduoviridae</taxon>
        <taxon>Maltschvirus</taxon>
        <taxon>Maltschvirus maltsch</taxon>
    </lineage>
</organism>
<evidence type="ECO:0000256" key="5">
    <source>
        <dbReference type="ARBA" id="ARBA00022801"/>
    </source>
</evidence>
<dbReference type="InterPro" id="IPR023347">
    <property type="entry name" value="Lysozyme_dom_sf"/>
</dbReference>
<name>A0A6J5QDD3_9CAUD</name>
<evidence type="ECO:0000256" key="9">
    <source>
        <dbReference type="ARBA" id="ARBA00023295"/>
    </source>
</evidence>
<evidence type="ECO:0000256" key="6">
    <source>
        <dbReference type="ARBA" id="ARBA00022852"/>
    </source>
</evidence>
<accession>A0A6J5QDD3</accession>
<evidence type="ECO:0000256" key="4">
    <source>
        <dbReference type="ARBA" id="ARBA00022638"/>
    </source>
</evidence>